<feature type="domain" description="DUF4283" evidence="3">
    <location>
        <begin position="239"/>
        <end position="321"/>
    </location>
</feature>
<feature type="region of interest" description="Disordered" evidence="1">
    <location>
        <begin position="1006"/>
        <end position="1034"/>
    </location>
</feature>
<feature type="compositionally biased region" description="Pro residues" evidence="1">
    <location>
        <begin position="473"/>
        <end position="489"/>
    </location>
</feature>
<feature type="domain" description="Endonuclease/exonuclease/phosphatase" evidence="2">
    <location>
        <begin position="587"/>
        <end position="745"/>
    </location>
</feature>
<name>A0ABQ7MNT0_BRACM</name>
<dbReference type="InterPro" id="IPR036691">
    <property type="entry name" value="Endo/exonu/phosph_ase_sf"/>
</dbReference>
<protein>
    <recommendedName>
        <fullName evidence="6">DUF4283 domain-containing protein</fullName>
    </recommendedName>
</protein>
<evidence type="ECO:0000259" key="2">
    <source>
        <dbReference type="Pfam" id="PF03372"/>
    </source>
</evidence>
<dbReference type="SUPFAM" id="SSF56219">
    <property type="entry name" value="DNase I-like"/>
    <property type="match status" value="1"/>
</dbReference>
<feature type="compositionally biased region" description="Low complexity" evidence="1">
    <location>
        <begin position="60"/>
        <end position="75"/>
    </location>
</feature>
<dbReference type="PANTHER" id="PTHR31286:SF90">
    <property type="entry name" value="DUF4283 DOMAIN-CONTAINING PROTEIN"/>
    <property type="match status" value="1"/>
</dbReference>
<keyword evidence="5" id="KW-1185">Reference proteome</keyword>
<evidence type="ECO:0000313" key="5">
    <source>
        <dbReference type="Proteomes" id="UP000823674"/>
    </source>
</evidence>
<dbReference type="PANTHER" id="PTHR31286">
    <property type="entry name" value="GLYCINE-RICH CELL WALL STRUCTURAL PROTEIN 1.8-LIKE"/>
    <property type="match status" value="1"/>
</dbReference>
<feature type="region of interest" description="Disordered" evidence="1">
    <location>
        <begin position="435"/>
        <end position="496"/>
    </location>
</feature>
<dbReference type="Proteomes" id="UP000823674">
    <property type="component" value="Chromosome A04"/>
</dbReference>
<evidence type="ECO:0008006" key="6">
    <source>
        <dbReference type="Google" id="ProtNLM"/>
    </source>
</evidence>
<feature type="region of interest" description="Disordered" evidence="1">
    <location>
        <begin position="518"/>
        <end position="555"/>
    </location>
</feature>
<dbReference type="InterPro" id="IPR040256">
    <property type="entry name" value="At4g02000-like"/>
</dbReference>
<dbReference type="Gene3D" id="3.60.10.10">
    <property type="entry name" value="Endonuclease/exonuclease/phosphatase"/>
    <property type="match status" value="1"/>
</dbReference>
<evidence type="ECO:0000313" key="4">
    <source>
        <dbReference type="EMBL" id="KAG5400389.1"/>
    </source>
</evidence>
<gene>
    <name evidence="4" type="primary">A04p011200.1_BraROA</name>
    <name evidence="4" type="ORF">IGI04_014996</name>
</gene>
<evidence type="ECO:0000256" key="1">
    <source>
        <dbReference type="SAM" id="MobiDB-lite"/>
    </source>
</evidence>
<dbReference type="Pfam" id="PF03372">
    <property type="entry name" value="Exo_endo_phos"/>
    <property type="match status" value="1"/>
</dbReference>
<dbReference type="Pfam" id="PF14111">
    <property type="entry name" value="DUF4283"/>
    <property type="match status" value="1"/>
</dbReference>
<sequence length="1034" mass="113626">MPPPRNHRLQPPETQTSRPPDPPDSTSSLSPVQFPPLSSTPPKSRSELRRSHLTLALGDSTKSLTTSPPTKASLPELAPRFGSFTEIESQITIPATGNPCSLVATQTESLSSMEEPPTITTHPTSNPLKVLLPNHNSPLITNRASLYTQTSNHKLPVHSPVQNPDLPTNSNLPSNSLPSIVTPNLPPIFQSPPVAALPTLAEKLRVKGDKTLQRLAPITMAESGRPRVLIPDSVFQKGAELHKDFIICYFNGRPPPFNQIQSVLNHMWGKGRRLEIHNNPLQRSAIVRIQSEFLREKILDKNIWYIGDSMFHTAQWSSEHSSSTPPLSAIKIWVHLTGVPLDLRYQQRLSLVAGLIGDPKETDDFTLNLVSLTLSHVKVEVDLTKPLPTVVELERQSGEVVEVKVDYPWLPPTCSHCHELGHVIRNCLHYSPPKDAPAPATTESIQKQKPKGPESSKKTPAKAQKNKHYVPIKRPPPPSTPPVLPPPITPSNSISLPSSPSAFKPPLFFKSKTFIPPLPSMDSPSDKPPKPSLKRCRSSPSLSPPVPLKPPFQNSNPINPPPPLFPVIGTVQYIENSSFIDEDGRIVLIWKDPAKVCLLNQSKQMITCEVELPNCSPFIYSAIYASNISEERADLWVELLNVQSALALDSKPWMIGGDFNQILRSHEHSSFCHSNHSTQMFQFRDCLLQLGVSDLRFYGPVHTWTNKCDAAPVAKKLDRCLINSEILTTFPNASATFLLPAPSDHSPCLIDLAFQLPKAGTQPFRFLNYLTKHPCFLEVVTDAWSLAGSVSVNLAAATVASLFSEGAWRLPPARTENLLALQIHLTTVNLSGNDDYYEWVVDGRQRHKYNTGEVYAYLRGVRPPVPWAKIVWLGDLVSCSEQSFGGVLSRFVPRGLETAAFLAPVKCAPKFFVLLLFHPSIPEAALVLCNCGNENFVYGVWLPIALSLGNGGSGFVSGSGCSLVTPIVWKDSSQHQDGLLILLVELLPIFLCKLESQVNVAASSSNPYLVSSSSSDGLGCDDEEKVKTLFSPPN</sequence>
<dbReference type="InterPro" id="IPR005135">
    <property type="entry name" value="Endo/exonuclease/phosphatase"/>
</dbReference>
<dbReference type="EMBL" id="JADBGQ010000004">
    <property type="protein sequence ID" value="KAG5400389.1"/>
    <property type="molecule type" value="Genomic_DNA"/>
</dbReference>
<feature type="region of interest" description="Disordered" evidence="1">
    <location>
        <begin position="1"/>
        <end position="77"/>
    </location>
</feature>
<organism evidence="4 5">
    <name type="scientific">Brassica rapa subsp. trilocularis</name>
    <dbReference type="NCBI Taxonomy" id="1813537"/>
    <lineage>
        <taxon>Eukaryota</taxon>
        <taxon>Viridiplantae</taxon>
        <taxon>Streptophyta</taxon>
        <taxon>Embryophyta</taxon>
        <taxon>Tracheophyta</taxon>
        <taxon>Spermatophyta</taxon>
        <taxon>Magnoliopsida</taxon>
        <taxon>eudicotyledons</taxon>
        <taxon>Gunneridae</taxon>
        <taxon>Pentapetalae</taxon>
        <taxon>rosids</taxon>
        <taxon>malvids</taxon>
        <taxon>Brassicales</taxon>
        <taxon>Brassicaceae</taxon>
        <taxon>Brassiceae</taxon>
        <taxon>Brassica</taxon>
    </lineage>
</organism>
<proteinExistence type="predicted"/>
<reference evidence="4 5" key="1">
    <citation type="submission" date="2021-03" db="EMBL/GenBank/DDBJ databases">
        <authorList>
            <person name="King G.J."/>
            <person name="Bancroft I."/>
            <person name="Baten A."/>
            <person name="Bloomfield J."/>
            <person name="Borpatragohain P."/>
            <person name="He Z."/>
            <person name="Irish N."/>
            <person name="Irwin J."/>
            <person name="Liu K."/>
            <person name="Mauleon R.P."/>
            <person name="Moore J."/>
            <person name="Morris R."/>
            <person name="Ostergaard L."/>
            <person name="Wang B."/>
            <person name="Wells R."/>
        </authorList>
    </citation>
    <scope>NUCLEOTIDE SEQUENCE [LARGE SCALE GENOMIC DNA]</scope>
    <source>
        <strain evidence="4">R-o-18</strain>
        <tissue evidence="4">Leaf</tissue>
    </source>
</reference>
<dbReference type="InterPro" id="IPR025558">
    <property type="entry name" value="DUF4283"/>
</dbReference>
<comment type="caution">
    <text evidence="4">The sequence shown here is derived from an EMBL/GenBank/DDBJ whole genome shotgun (WGS) entry which is preliminary data.</text>
</comment>
<evidence type="ECO:0000259" key="3">
    <source>
        <dbReference type="Pfam" id="PF14111"/>
    </source>
</evidence>
<feature type="compositionally biased region" description="Low complexity" evidence="1">
    <location>
        <begin position="1006"/>
        <end position="1015"/>
    </location>
</feature>
<accession>A0ABQ7MNT0</accession>
<feature type="region of interest" description="Disordered" evidence="1">
    <location>
        <begin position="107"/>
        <end position="126"/>
    </location>
</feature>